<accession>A0A845AWT7</accession>
<keyword evidence="3" id="KW-1185">Reference proteome</keyword>
<dbReference type="InterPro" id="IPR013096">
    <property type="entry name" value="Cupin_2"/>
</dbReference>
<dbReference type="CDD" id="cd02238">
    <property type="entry name" value="cupin_KdgF"/>
    <property type="match status" value="1"/>
</dbReference>
<protein>
    <submittedName>
        <fullName evidence="2">Cupin domain-containing protein</fullName>
    </submittedName>
</protein>
<dbReference type="Proteomes" id="UP000431922">
    <property type="component" value="Unassembled WGS sequence"/>
</dbReference>
<name>A0A845AWT7_9SPHN</name>
<dbReference type="PANTHER" id="PTHR40112">
    <property type="entry name" value="H2HPP ISOMERASE"/>
    <property type="match status" value="1"/>
</dbReference>
<dbReference type="InterPro" id="IPR014710">
    <property type="entry name" value="RmlC-like_jellyroll"/>
</dbReference>
<evidence type="ECO:0000313" key="2">
    <source>
        <dbReference type="EMBL" id="MXP43993.1"/>
    </source>
</evidence>
<dbReference type="InterPro" id="IPR052535">
    <property type="entry name" value="Bacilysin_H2HPP_isomerase"/>
</dbReference>
<dbReference type="OrthoDB" id="9811153at2"/>
<dbReference type="Pfam" id="PF07883">
    <property type="entry name" value="Cupin_2"/>
    <property type="match status" value="1"/>
</dbReference>
<feature type="domain" description="Cupin type-2" evidence="1">
    <location>
        <begin position="38"/>
        <end position="95"/>
    </location>
</feature>
<dbReference type="EMBL" id="WTYL01000002">
    <property type="protein sequence ID" value="MXP43993.1"/>
    <property type="molecule type" value="Genomic_DNA"/>
</dbReference>
<dbReference type="InterPro" id="IPR011051">
    <property type="entry name" value="RmlC_Cupin_sf"/>
</dbReference>
<sequence>MTAGSGPFVFASDRSNEEVDPGIFRQMLSYGAELMICRVTFAAGAKGSVHSHPHSQATYVESGRFKALVGGAERELAAGDSIYIEPNVDHGTTCIEAGVLIDTFSPLREDFLADAELVS</sequence>
<comment type="caution">
    <text evidence="2">The sequence shown here is derived from an EMBL/GenBank/DDBJ whole genome shotgun (WGS) entry which is preliminary data.</text>
</comment>
<organism evidence="2 3">
    <name type="scientific">Allopontixanthobacter sediminis</name>
    <dbReference type="NCBI Taxonomy" id="1689985"/>
    <lineage>
        <taxon>Bacteria</taxon>
        <taxon>Pseudomonadati</taxon>
        <taxon>Pseudomonadota</taxon>
        <taxon>Alphaproteobacteria</taxon>
        <taxon>Sphingomonadales</taxon>
        <taxon>Erythrobacteraceae</taxon>
        <taxon>Allopontixanthobacter</taxon>
    </lineage>
</organism>
<dbReference type="PANTHER" id="PTHR40112:SF1">
    <property type="entry name" value="H2HPP ISOMERASE"/>
    <property type="match status" value="1"/>
</dbReference>
<dbReference type="SUPFAM" id="SSF51182">
    <property type="entry name" value="RmlC-like cupins"/>
    <property type="match status" value="1"/>
</dbReference>
<reference evidence="2 3" key="1">
    <citation type="submission" date="2019-12" db="EMBL/GenBank/DDBJ databases">
        <title>Genomic-based taxomic classification of the family Erythrobacteraceae.</title>
        <authorList>
            <person name="Xu L."/>
        </authorList>
    </citation>
    <scope>NUCLEOTIDE SEQUENCE [LARGE SCALE GENOMIC DNA]</scope>
    <source>
        <strain evidence="2 3">KCTC 42453</strain>
    </source>
</reference>
<evidence type="ECO:0000313" key="3">
    <source>
        <dbReference type="Proteomes" id="UP000431922"/>
    </source>
</evidence>
<dbReference type="InterPro" id="IPR025499">
    <property type="entry name" value="KdgF"/>
</dbReference>
<dbReference type="Gene3D" id="2.60.120.10">
    <property type="entry name" value="Jelly Rolls"/>
    <property type="match status" value="1"/>
</dbReference>
<evidence type="ECO:0000259" key="1">
    <source>
        <dbReference type="Pfam" id="PF07883"/>
    </source>
</evidence>
<proteinExistence type="predicted"/>
<gene>
    <name evidence="2" type="ORF">GRI65_05940</name>
</gene>
<dbReference type="PIRSF" id="PIRSF029883">
    <property type="entry name" value="KdgF"/>
    <property type="match status" value="1"/>
</dbReference>
<dbReference type="AlphaFoldDB" id="A0A845AWT7"/>